<dbReference type="PANTHER" id="PTHR16099">
    <property type="entry name" value="8-OXO-DGTP DIPHOSPHATES NUDT15"/>
    <property type="match status" value="1"/>
</dbReference>
<dbReference type="GO" id="GO:0006203">
    <property type="term" value="P:dGTP catabolic process"/>
    <property type="evidence" value="ECO:0007669"/>
    <property type="project" value="TreeGrafter"/>
</dbReference>
<dbReference type="PROSITE" id="PS00893">
    <property type="entry name" value="NUDIX_BOX"/>
    <property type="match status" value="1"/>
</dbReference>
<evidence type="ECO:0000256" key="2">
    <source>
        <dbReference type="RuleBase" id="RU003476"/>
    </source>
</evidence>
<protein>
    <submittedName>
        <fullName evidence="4">Chloroplast Nudix1</fullName>
    </submittedName>
</protein>
<evidence type="ECO:0000313" key="4">
    <source>
        <dbReference type="EMBL" id="QIJ31369.1"/>
    </source>
</evidence>
<dbReference type="Gene3D" id="3.90.79.10">
    <property type="entry name" value="Nucleoside Triphosphate Pyrophosphohydrolase"/>
    <property type="match status" value="1"/>
</dbReference>
<dbReference type="InterPro" id="IPR020476">
    <property type="entry name" value="Nudix_hydrolase"/>
</dbReference>
<dbReference type="FunFam" id="3.90.79.10:FF:000060">
    <property type="entry name" value="Nudix hydrolase 1"/>
    <property type="match status" value="1"/>
</dbReference>
<dbReference type="SUPFAM" id="SSF55811">
    <property type="entry name" value="Nudix"/>
    <property type="match status" value="1"/>
</dbReference>
<dbReference type="InterPro" id="IPR020084">
    <property type="entry name" value="NUDIX_hydrolase_CS"/>
</dbReference>
<dbReference type="InterPro" id="IPR000086">
    <property type="entry name" value="NUDIX_hydrolase_dom"/>
</dbReference>
<dbReference type="AlphaFoldDB" id="A0A6G7MA80"/>
<dbReference type="GO" id="GO:0035539">
    <property type="term" value="F:8-oxo-7,8-dihydrodeoxyguanosine triphosphate pyrophosphatase activity"/>
    <property type="evidence" value="ECO:0007669"/>
    <property type="project" value="TreeGrafter"/>
</dbReference>
<comment type="similarity">
    <text evidence="2">Belongs to the Nudix hydrolase family.</text>
</comment>
<name>A0A6G7MA80_TANCI</name>
<proteinExistence type="evidence at transcript level"/>
<dbReference type="PRINTS" id="PR00502">
    <property type="entry name" value="NUDIXFAMILY"/>
</dbReference>
<evidence type="ECO:0000259" key="3">
    <source>
        <dbReference type="PROSITE" id="PS51462"/>
    </source>
</evidence>
<evidence type="ECO:0000256" key="1">
    <source>
        <dbReference type="ARBA" id="ARBA00022801"/>
    </source>
</evidence>
<dbReference type="InterPro" id="IPR015797">
    <property type="entry name" value="NUDIX_hydrolase-like_dom_sf"/>
</dbReference>
<accession>A0A6G7MA80</accession>
<reference evidence="4" key="1">
    <citation type="submission" date="2020-02" db="EMBL/GenBank/DDBJ databases">
        <authorList>
            <person name="Li W."/>
        </authorList>
    </citation>
    <scope>NUCLEOTIDE SEQUENCE</scope>
    <source>
        <tissue evidence="4">Flower</tissue>
    </source>
</reference>
<dbReference type="GO" id="GO:0005829">
    <property type="term" value="C:cytosol"/>
    <property type="evidence" value="ECO:0007669"/>
    <property type="project" value="TreeGrafter"/>
</dbReference>
<dbReference type="PANTHER" id="PTHR16099:SF6">
    <property type="entry name" value="HYDROLASE"/>
    <property type="match status" value="1"/>
</dbReference>
<keyword evidence="1 2" id="KW-0378">Hydrolase</keyword>
<dbReference type="Pfam" id="PF00293">
    <property type="entry name" value="NUDIX"/>
    <property type="match status" value="1"/>
</dbReference>
<sequence>MAMTVGLGTRGISLVVDRGLTSGKNAKSSQTVYKCINSSQQRCVMRPVKSLMKIVEQNKERAFSPNRSIFQTSDTRLIDVEASSVENAAKSRVPEVGVTVFIVKDDKILLGRRGSTLVVGNSFHLPGGHLEYGESFEECATREVKEETGLDINNLKVVTIVNHVLADIHAVVVYMRANLSDPNQTPQTIEPQRCEGWDWYDLENLPEPMFQPLKELLQAGSFNIFTTHS</sequence>
<dbReference type="CDD" id="cd04678">
    <property type="entry name" value="NUDIX_MTH2_Nudt15"/>
    <property type="match status" value="1"/>
</dbReference>
<feature type="domain" description="Nudix hydrolase" evidence="3">
    <location>
        <begin position="91"/>
        <end position="223"/>
    </location>
</feature>
<dbReference type="EMBL" id="MT126704">
    <property type="protein sequence ID" value="QIJ31369.1"/>
    <property type="molecule type" value="mRNA"/>
</dbReference>
<organism evidence="4">
    <name type="scientific">Tanacetum cinerariifolium</name>
    <name type="common">Dalmatian daisy</name>
    <name type="synonym">Chrysanthemum cinerariifolium</name>
    <dbReference type="NCBI Taxonomy" id="118510"/>
    <lineage>
        <taxon>Eukaryota</taxon>
        <taxon>Viridiplantae</taxon>
        <taxon>Streptophyta</taxon>
        <taxon>Embryophyta</taxon>
        <taxon>Tracheophyta</taxon>
        <taxon>Spermatophyta</taxon>
        <taxon>Magnoliopsida</taxon>
        <taxon>eudicotyledons</taxon>
        <taxon>Gunneridae</taxon>
        <taxon>Pentapetalae</taxon>
        <taxon>asterids</taxon>
        <taxon>campanulids</taxon>
        <taxon>Asterales</taxon>
        <taxon>Asteraceae</taxon>
        <taxon>Asteroideae</taxon>
        <taxon>Anthemideae</taxon>
        <taxon>Anthemidinae</taxon>
        <taxon>Tanacetum</taxon>
    </lineage>
</organism>
<dbReference type="PROSITE" id="PS51462">
    <property type="entry name" value="NUDIX"/>
    <property type="match status" value="1"/>
</dbReference>